<dbReference type="PRINTS" id="PR00344">
    <property type="entry name" value="BCTRLSENSOR"/>
</dbReference>
<dbReference type="InterPro" id="IPR050428">
    <property type="entry name" value="TCS_sensor_his_kinase"/>
</dbReference>
<comment type="subcellular location">
    <subcellularLocation>
        <location evidence="2">Cell membrane</location>
    </subcellularLocation>
</comment>
<dbReference type="PANTHER" id="PTHR45436">
    <property type="entry name" value="SENSOR HISTIDINE KINASE YKOH"/>
    <property type="match status" value="1"/>
</dbReference>
<dbReference type="PANTHER" id="PTHR45436:SF5">
    <property type="entry name" value="SENSOR HISTIDINE KINASE TRCS"/>
    <property type="match status" value="1"/>
</dbReference>
<dbReference type="Gene3D" id="1.10.287.130">
    <property type="match status" value="1"/>
</dbReference>
<evidence type="ECO:0000256" key="8">
    <source>
        <dbReference type="ARBA" id="ARBA00022989"/>
    </source>
</evidence>
<keyword evidence="4" id="KW-0597">Phosphoprotein</keyword>
<dbReference type="Proteomes" id="UP001519363">
    <property type="component" value="Unassembled WGS sequence"/>
</dbReference>
<feature type="transmembrane region" description="Helical" evidence="11">
    <location>
        <begin position="20"/>
        <end position="42"/>
    </location>
</feature>
<dbReference type="SMART" id="SM00304">
    <property type="entry name" value="HAMP"/>
    <property type="match status" value="1"/>
</dbReference>
<dbReference type="SUPFAM" id="SSF55874">
    <property type="entry name" value="ATPase domain of HSP90 chaperone/DNA topoisomerase II/histidine kinase"/>
    <property type="match status" value="1"/>
</dbReference>
<dbReference type="RefSeq" id="WP_209707210.1">
    <property type="nucleotide sequence ID" value="NZ_JAGIOO010000001.1"/>
</dbReference>
<dbReference type="SMART" id="SM00387">
    <property type="entry name" value="HATPase_c"/>
    <property type="match status" value="1"/>
</dbReference>
<evidence type="ECO:0000256" key="5">
    <source>
        <dbReference type="ARBA" id="ARBA00022679"/>
    </source>
</evidence>
<proteinExistence type="predicted"/>
<dbReference type="CDD" id="cd00082">
    <property type="entry name" value="HisKA"/>
    <property type="match status" value="1"/>
</dbReference>
<evidence type="ECO:0000256" key="4">
    <source>
        <dbReference type="ARBA" id="ARBA00022553"/>
    </source>
</evidence>
<comment type="catalytic activity">
    <reaction evidence="1">
        <text>ATP + protein L-histidine = ADP + protein N-phospho-L-histidine.</text>
        <dbReference type="EC" id="2.7.13.3"/>
    </reaction>
</comment>
<keyword evidence="15" id="KW-1185">Reference proteome</keyword>
<protein>
    <recommendedName>
        <fullName evidence="3">histidine kinase</fullName>
        <ecNumber evidence="3">2.7.13.3</ecNumber>
    </recommendedName>
</protein>
<keyword evidence="9" id="KW-0902">Two-component regulatory system</keyword>
<dbReference type="CDD" id="cd00075">
    <property type="entry name" value="HATPase"/>
    <property type="match status" value="1"/>
</dbReference>
<reference evidence="14 15" key="1">
    <citation type="submission" date="2021-03" db="EMBL/GenBank/DDBJ databases">
        <title>Sequencing the genomes of 1000 actinobacteria strains.</title>
        <authorList>
            <person name="Klenk H.-P."/>
        </authorList>
    </citation>
    <scope>NUCLEOTIDE SEQUENCE [LARGE SCALE GENOMIC DNA]</scope>
    <source>
        <strain evidence="14 15">DSM 44580</strain>
    </source>
</reference>
<dbReference type="EC" id="2.7.13.3" evidence="3"/>
<dbReference type="PROSITE" id="PS50109">
    <property type="entry name" value="HIS_KIN"/>
    <property type="match status" value="1"/>
</dbReference>
<keyword evidence="7 14" id="KW-0418">Kinase</keyword>
<dbReference type="Pfam" id="PF02518">
    <property type="entry name" value="HATPase_c"/>
    <property type="match status" value="1"/>
</dbReference>
<dbReference type="InterPro" id="IPR005467">
    <property type="entry name" value="His_kinase_dom"/>
</dbReference>
<dbReference type="InterPro" id="IPR003661">
    <property type="entry name" value="HisK_dim/P_dom"/>
</dbReference>
<evidence type="ECO:0000256" key="7">
    <source>
        <dbReference type="ARBA" id="ARBA00022777"/>
    </source>
</evidence>
<evidence type="ECO:0000256" key="10">
    <source>
        <dbReference type="ARBA" id="ARBA00023136"/>
    </source>
</evidence>
<dbReference type="SUPFAM" id="SSF158472">
    <property type="entry name" value="HAMP domain-like"/>
    <property type="match status" value="1"/>
</dbReference>
<dbReference type="InterPro" id="IPR003660">
    <property type="entry name" value="HAMP_dom"/>
</dbReference>
<comment type="caution">
    <text evidence="14">The sequence shown here is derived from an EMBL/GenBank/DDBJ whole genome shotgun (WGS) entry which is preliminary data.</text>
</comment>
<dbReference type="Gene3D" id="6.10.340.10">
    <property type="match status" value="1"/>
</dbReference>
<name>A0ABS5AFV8_9PSEU</name>
<dbReference type="CDD" id="cd06225">
    <property type="entry name" value="HAMP"/>
    <property type="match status" value="1"/>
</dbReference>
<evidence type="ECO:0000256" key="9">
    <source>
        <dbReference type="ARBA" id="ARBA00023012"/>
    </source>
</evidence>
<feature type="domain" description="HAMP" evidence="13">
    <location>
        <begin position="207"/>
        <end position="259"/>
    </location>
</feature>
<dbReference type="EMBL" id="JAGIOO010000001">
    <property type="protein sequence ID" value="MBP2475460.1"/>
    <property type="molecule type" value="Genomic_DNA"/>
</dbReference>
<feature type="transmembrane region" description="Helical" evidence="11">
    <location>
        <begin position="186"/>
        <end position="206"/>
    </location>
</feature>
<gene>
    <name evidence="14" type="ORF">JOF53_004332</name>
</gene>
<organism evidence="14 15">
    <name type="scientific">Crossiella equi</name>
    <dbReference type="NCBI Taxonomy" id="130796"/>
    <lineage>
        <taxon>Bacteria</taxon>
        <taxon>Bacillati</taxon>
        <taxon>Actinomycetota</taxon>
        <taxon>Actinomycetes</taxon>
        <taxon>Pseudonocardiales</taxon>
        <taxon>Pseudonocardiaceae</taxon>
        <taxon>Crossiella</taxon>
    </lineage>
</organism>
<dbReference type="InterPro" id="IPR036097">
    <property type="entry name" value="HisK_dim/P_sf"/>
</dbReference>
<evidence type="ECO:0000256" key="1">
    <source>
        <dbReference type="ARBA" id="ARBA00000085"/>
    </source>
</evidence>
<keyword evidence="6 11" id="KW-0812">Transmembrane</keyword>
<evidence type="ECO:0000313" key="14">
    <source>
        <dbReference type="EMBL" id="MBP2475460.1"/>
    </source>
</evidence>
<dbReference type="PROSITE" id="PS50885">
    <property type="entry name" value="HAMP"/>
    <property type="match status" value="1"/>
</dbReference>
<dbReference type="InterPro" id="IPR003594">
    <property type="entry name" value="HATPase_dom"/>
</dbReference>
<evidence type="ECO:0000259" key="13">
    <source>
        <dbReference type="PROSITE" id="PS50885"/>
    </source>
</evidence>
<accession>A0ABS5AFV8</accession>
<feature type="domain" description="Histidine kinase" evidence="12">
    <location>
        <begin position="267"/>
        <end position="475"/>
    </location>
</feature>
<evidence type="ECO:0000256" key="6">
    <source>
        <dbReference type="ARBA" id="ARBA00022692"/>
    </source>
</evidence>
<dbReference type="InterPro" id="IPR004358">
    <property type="entry name" value="Sig_transdc_His_kin-like_C"/>
</dbReference>
<dbReference type="Pfam" id="PF00512">
    <property type="entry name" value="HisKA"/>
    <property type="match status" value="1"/>
</dbReference>
<evidence type="ECO:0000256" key="11">
    <source>
        <dbReference type="SAM" id="Phobius"/>
    </source>
</evidence>
<keyword evidence="8 11" id="KW-1133">Transmembrane helix</keyword>
<dbReference type="SMART" id="SM00388">
    <property type="entry name" value="HisKA"/>
    <property type="match status" value="1"/>
</dbReference>
<keyword evidence="10 11" id="KW-0472">Membrane</keyword>
<dbReference type="Gene3D" id="3.30.565.10">
    <property type="entry name" value="Histidine kinase-like ATPase, C-terminal domain"/>
    <property type="match status" value="1"/>
</dbReference>
<evidence type="ECO:0000313" key="15">
    <source>
        <dbReference type="Proteomes" id="UP001519363"/>
    </source>
</evidence>
<dbReference type="SUPFAM" id="SSF47384">
    <property type="entry name" value="Homodimeric domain of signal transducing histidine kinase"/>
    <property type="match status" value="1"/>
</dbReference>
<evidence type="ECO:0000259" key="12">
    <source>
        <dbReference type="PROSITE" id="PS50109"/>
    </source>
</evidence>
<evidence type="ECO:0000256" key="3">
    <source>
        <dbReference type="ARBA" id="ARBA00012438"/>
    </source>
</evidence>
<dbReference type="InterPro" id="IPR036890">
    <property type="entry name" value="HATPase_C_sf"/>
</dbReference>
<dbReference type="GO" id="GO:0016301">
    <property type="term" value="F:kinase activity"/>
    <property type="evidence" value="ECO:0007669"/>
    <property type="project" value="UniProtKB-KW"/>
</dbReference>
<evidence type="ECO:0000256" key="2">
    <source>
        <dbReference type="ARBA" id="ARBA00004236"/>
    </source>
</evidence>
<sequence>MTTMTMTTTRPGVSAQMRIMGWLLGFMALVLTVVVVVVWRLLVADVDDHINRGLEQETKEFVEFAKRGTDPATGKPAASGYDLLNAHLHNNQYPEPNEVHLGVLAMADGRVKTSRYGEAPINFQREDALVKQLVDAPGNQGTVLTAAGEFRWAKVPLKADGPDRAVFLTGYFVNGMRASTDEAIRVMLLVAVIGFLLAASVSWVVAGRILAPIRTVRQAAAAITEDDLTRRIPVRGNDDISALAEQFNAMLDRIERAFRAQRQFIDDASHELRTPITIVSGHLELMGDDPQERAEVVRLCTDELDRMNRIVQDLLLLAKAERPDFLHLDTVSLPELTSDIDANVRQLANRRWVLEAMAEGEARLDPQRVTQAVVQLAQNAVQHTAEGAEIRLGSSRYDGRVSFWVTDSGPGVAPEEQEAIFERFARGAGGRTDRSGAGLGLAIVKAIAEAHHGVVRVVSEPGSGATFGIELPVPAAEEEGQWAGS</sequence>
<keyword evidence="5" id="KW-0808">Transferase</keyword>
<dbReference type="Pfam" id="PF00672">
    <property type="entry name" value="HAMP"/>
    <property type="match status" value="1"/>
</dbReference>